<evidence type="ECO:0000313" key="4">
    <source>
        <dbReference type="Proteomes" id="UP001057025"/>
    </source>
</evidence>
<dbReference type="EMBL" id="CP097118">
    <property type="protein sequence ID" value="USS87621.1"/>
    <property type="molecule type" value="Genomic_DNA"/>
</dbReference>
<dbReference type="InterPro" id="IPR004380">
    <property type="entry name" value="Asp_race"/>
</dbReference>
<dbReference type="InterPro" id="IPR015942">
    <property type="entry name" value="Asp/Glu/hydantoin_racemase"/>
</dbReference>
<dbReference type="SUPFAM" id="SSF53681">
    <property type="entry name" value="Aspartate/glutamate racemase"/>
    <property type="match status" value="2"/>
</dbReference>
<evidence type="ECO:0000313" key="3">
    <source>
        <dbReference type="EMBL" id="USS87621.1"/>
    </source>
</evidence>
<name>A0ABY5BUF0_9LACO</name>
<organism evidence="3 4">
    <name type="scientific">Fructilactobacillus hinvesii</name>
    <dbReference type="NCBI Taxonomy" id="2940300"/>
    <lineage>
        <taxon>Bacteria</taxon>
        <taxon>Bacillati</taxon>
        <taxon>Bacillota</taxon>
        <taxon>Bacilli</taxon>
        <taxon>Lactobacillales</taxon>
        <taxon>Lactobacillaceae</taxon>
        <taxon>Fructilactobacillus</taxon>
    </lineage>
</organism>
<keyword evidence="2 3" id="KW-0413">Isomerase</keyword>
<dbReference type="PANTHER" id="PTHR21198">
    <property type="entry name" value="GLUTAMATE RACEMASE"/>
    <property type="match status" value="1"/>
</dbReference>
<keyword evidence="4" id="KW-1185">Reference proteome</keyword>
<proteinExistence type="inferred from homology"/>
<sequence>MQKFFTILGGMGTEATESYIHLLNERTPTHKDQDYLNYILVNHATVPDRTDYIVDPDHHQSPLVPLAEDVRQQSQLGPQFFALPCNTAHYFYDQLQALTDIPILHMPNLAIAAIAKKFPQAKRVGLIATEGTLKDRIYEVAIQAAGYQFVMPTPTIAKETMTLIYDDVKAQNWVDADLYHHILQQMVEDLHCDVVILGCTEISVAEERAGHANFPVIDAQGELVDESIRLALAARKQ</sequence>
<reference evidence="3" key="1">
    <citation type="submission" date="2022-05" db="EMBL/GenBank/DDBJ databases">
        <authorList>
            <person name="Oliphant S.A."/>
            <person name="Watson-Haigh N.S."/>
            <person name="Sumby K.M."/>
            <person name="Gardner J.M."/>
            <person name="Jiranek V."/>
        </authorList>
    </citation>
    <scope>NUCLEOTIDE SEQUENCE</scope>
    <source>
        <strain evidence="3">KI11_C11</strain>
    </source>
</reference>
<evidence type="ECO:0000256" key="1">
    <source>
        <dbReference type="ARBA" id="ARBA00007847"/>
    </source>
</evidence>
<dbReference type="InterPro" id="IPR001920">
    <property type="entry name" value="Asp/Glu_race"/>
</dbReference>
<dbReference type="EC" id="5.1.1.-" evidence="3"/>
<comment type="similarity">
    <text evidence="1">Belongs to the aspartate/glutamate racemases family.</text>
</comment>
<protein>
    <submittedName>
        <fullName evidence="3">Amino acid racemase</fullName>
        <ecNumber evidence="3">5.1.1.-</ecNumber>
    </submittedName>
</protein>
<gene>
    <name evidence="3" type="ORF">M3M39_05730</name>
</gene>
<dbReference type="InterPro" id="IPR018187">
    <property type="entry name" value="Asp/Glu_racemase_AS_1"/>
</dbReference>
<evidence type="ECO:0000256" key="2">
    <source>
        <dbReference type="ARBA" id="ARBA00023235"/>
    </source>
</evidence>
<accession>A0ABY5BUF0</accession>
<dbReference type="RefSeq" id="WP_252796912.1">
    <property type="nucleotide sequence ID" value="NZ_CP097118.1"/>
</dbReference>
<dbReference type="PANTHER" id="PTHR21198:SF7">
    <property type="entry name" value="ASPARTATE-GLUTAMATE RACEMASE FAMILY"/>
    <property type="match status" value="1"/>
</dbReference>
<dbReference type="Proteomes" id="UP001057025">
    <property type="component" value="Chromosome"/>
</dbReference>
<dbReference type="PROSITE" id="PS00923">
    <property type="entry name" value="ASP_GLU_RACEMASE_1"/>
    <property type="match status" value="1"/>
</dbReference>
<dbReference type="Pfam" id="PF01177">
    <property type="entry name" value="Asp_Glu_race"/>
    <property type="match status" value="1"/>
</dbReference>
<dbReference type="NCBIfam" id="TIGR00035">
    <property type="entry name" value="asp_race"/>
    <property type="match status" value="1"/>
</dbReference>
<dbReference type="Gene3D" id="3.40.50.1860">
    <property type="match status" value="2"/>
</dbReference>
<dbReference type="GO" id="GO:0016853">
    <property type="term" value="F:isomerase activity"/>
    <property type="evidence" value="ECO:0007669"/>
    <property type="project" value="UniProtKB-KW"/>
</dbReference>